<keyword evidence="2" id="KW-1133">Transmembrane helix</keyword>
<reference evidence="3 4" key="1">
    <citation type="journal article" date="2012" name="J. Bacteriol.">
        <title>Complete Genome Sequence of the BTEX-Degrading Bacterium Pseudoxanthomonas spadix BD-a59.</title>
        <authorList>
            <person name="Lee S.H."/>
            <person name="Jin H.M."/>
            <person name="Lee H.J."/>
            <person name="Kim J.M."/>
            <person name="Jeon C.O."/>
        </authorList>
    </citation>
    <scope>NUCLEOTIDE SEQUENCE [LARGE SCALE GENOMIC DNA]</scope>
    <source>
        <strain evidence="3 4">BD-a59</strain>
    </source>
</reference>
<evidence type="ECO:0000256" key="1">
    <source>
        <dbReference type="SAM" id="MobiDB-lite"/>
    </source>
</evidence>
<protein>
    <submittedName>
        <fullName evidence="3">Transmembrane protein</fullName>
    </submittedName>
</protein>
<feature type="transmembrane region" description="Helical" evidence="2">
    <location>
        <begin position="73"/>
        <end position="91"/>
    </location>
</feature>
<accession>G7USX4</accession>
<dbReference type="AlphaFoldDB" id="G7USX4"/>
<keyword evidence="2 3" id="KW-0812">Transmembrane</keyword>
<evidence type="ECO:0000313" key="4">
    <source>
        <dbReference type="Proteomes" id="UP000005870"/>
    </source>
</evidence>
<proteinExistence type="predicted"/>
<feature type="region of interest" description="Disordered" evidence="1">
    <location>
        <begin position="107"/>
        <end position="139"/>
    </location>
</feature>
<name>G7USX4_PSEUP</name>
<evidence type="ECO:0000256" key="2">
    <source>
        <dbReference type="SAM" id="Phobius"/>
    </source>
</evidence>
<gene>
    <name evidence="3" type="ordered locus">DSC_00910</name>
</gene>
<keyword evidence="4" id="KW-1185">Reference proteome</keyword>
<organism evidence="3 4">
    <name type="scientific">Pseudoxanthomonas spadix (strain BD-a59)</name>
    <dbReference type="NCBI Taxonomy" id="1045855"/>
    <lineage>
        <taxon>Bacteria</taxon>
        <taxon>Pseudomonadati</taxon>
        <taxon>Pseudomonadota</taxon>
        <taxon>Gammaproteobacteria</taxon>
        <taxon>Lysobacterales</taxon>
        <taxon>Lysobacteraceae</taxon>
        <taxon>Pseudoxanthomonas</taxon>
    </lineage>
</organism>
<dbReference type="eggNOG" id="ENOG50315PW">
    <property type="taxonomic scope" value="Bacteria"/>
</dbReference>
<dbReference type="HOGENOM" id="CLU_1905952_0_0_6"/>
<dbReference type="OrthoDB" id="6057745at2"/>
<dbReference type="EMBL" id="CP003093">
    <property type="protein sequence ID" value="AER54835.1"/>
    <property type="molecule type" value="Genomic_DNA"/>
</dbReference>
<dbReference type="STRING" id="1045855.DSC_00910"/>
<feature type="compositionally biased region" description="Low complexity" evidence="1">
    <location>
        <begin position="122"/>
        <end position="133"/>
    </location>
</feature>
<dbReference type="RefSeq" id="WP_014162156.1">
    <property type="nucleotide sequence ID" value="NC_016147.2"/>
</dbReference>
<dbReference type="KEGG" id="psd:DSC_00910"/>
<dbReference type="Proteomes" id="UP000005870">
    <property type="component" value="Chromosome"/>
</dbReference>
<sequence length="139" mass="14507">MSKFTDISDRALETALELVHQAGDGLRSAGSSVRDLVPSRRSTAGKFLKSSAALGVARTGGKVATSFVKRNPVAVGAAAAVGIGLIGYAVFRRYRQKQDMAAIDGSARRLQPATSRGNAGLRSRAARYSRAAAKTPSES</sequence>
<evidence type="ECO:0000313" key="3">
    <source>
        <dbReference type="EMBL" id="AER54835.1"/>
    </source>
</evidence>
<keyword evidence="2" id="KW-0472">Membrane</keyword>